<gene>
    <name evidence="1" type="ORF">OHN36_08510</name>
</gene>
<evidence type="ECO:0000313" key="1">
    <source>
        <dbReference type="EMBL" id="WUR37223.1"/>
    </source>
</evidence>
<name>A0ABZ1UY61_9ACTN</name>
<proteinExistence type="predicted"/>
<dbReference type="EMBL" id="CP108330">
    <property type="protein sequence ID" value="WUR37223.1"/>
    <property type="molecule type" value="Genomic_DNA"/>
</dbReference>
<organism evidence="1 2">
    <name type="scientific">Streptomyces griseoaurantiacus</name>
    <dbReference type="NCBI Taxonomy" id="68213"/>
    <lineage>
        <taxon>Bacteria</taxon>
        <taxon>Bacillati</taxon>
        <taxon>Actinomycetota</taxon>
        <taxon>Actinomycetes</taxon>
        <taxon>Kitasatosporales</taxon>
        <taxon>Streptomycetaceae</taxon>
        <taxon>Streptomyces</taxon>
        <taxon>Streptomyces aurantiacus group</taxon>
    </lineage>
</organism>
<accession>A0ABZ1UY61</accession>
<protein>
    <recommendedName>
        <fullName evidence="3">ACT domain-containing protein</fullName>
    </recommendedName>
</protein>
<reference evidence="1" key="1">
    <citation type="submission" date="2022-10" db="EMBL/GenBank/DDBJ databases">
        <title>The complete genomes of actinobacterial strains from the NBC collection.</title>
        <authorList>
            <person name="Joergensen T.S."/>
            <person name="Alvarez Arevalo M."/>
            <person name="Sterndorff E.B."/>
            <person name="Faurdal D."/>
            <person name="Vuksanovic O."/>
            <person name="Mourched A.-S."/>
            <person name="Charusanti P."/>
            <person name="Shaw S."/>
            <person name="Blin K."/>
            <person name="Weber T."/>
        </authorList>
    </citation>
    <scope>NUCLEOTIDE SEQUENCE</scope>
    <source>
        <strain evidence="1">NBC_00489</strain>
    </source>
</reference>
<keyword evidence="2" id="KW-1185">Reference proteome</keyword>
<evidence type="ECO:0000313" key="2">
    <source>
        <dbReference type="Proteomes" id="UP001432161"/>
    </source>
</evidence>
<dbReference type="Proteomes" id="UP001432161">
    <property type="component" value="Chromosome"/>
</dbReference>
<evidence type="ECO:0008006" key="3">
    <source>
        <dbReference type="Google" id="ProtNLM"/>
    </source>
</evidence>
<sequence length="72" mass="7680">MTADGHWAALREDGVAHIMITAADEGSIRAVVASLGRQHTVQEPDVRPTSDGVIEAQFYLHVGDQTGNPESP</sequence>